<dbReference type="AlphaFoldDB" id="A0A1G9ZKD1"/>
<dbReference type="RefSeq" id="WP_093659552.1">
    <property type="nucleotide sequence ID" value="NZ_FNHI01000021.1"/>
</dbReference>
<gene>
    <name evidence="2" type="ORF">SAMN05444921_121193</name>
</gene>
<feature type="signal peptide" evidence="1">
    <location>
        <begin position="1"/>
        <end position="31"/>
    </location>
</feature>
<protein>
    <recommendedName>
        <fullName evidence="4">Secreted protein</fullName>
    </recommendedName>
</protein>
<evidence type="ECO:0008006" key="4">
    <source>
        <dbReference type="Google" id="ProtNLM"/>
    </source>
</evidence>
<dbReference type="Proteomes" id="UP000199063">
    <property type="component" value="Unassembled WGS sequence"/>
</dbReference>
<name>A0A1G9ZKD1_9ACTN</name>
<dbReference type="EMBL" id="FNHI01000021">
    <property type="protein sequence ID" value="SDN21086.1"/>
    <property type="molecule type" value="Genomic_DNA"/>
</dbReference>
<keyword evidence="3" id="KW-1185">Reference proteome</keyword>
<evidence type="ECO:0000313" key="3">
    <source>
        <dbReference type="Proteomes" id="UP000199063"/>
    </source>
</evidence>
<proteinExistence type="predicted"/>
<dbReference type="OrthoDB" id="4248007at2"/>
<accession>A0A1G9ZKD1</accession>
<sequence length="178" mass="18220">MFSSKSRTFKSACALSLAGATLATIAPTASAAEQPAQRPAKVVATDSRGGAFLDLASQGYTYEEAVEAFKDSDVVTVVRGEIPAEDQAEGPKRVARGVTLGWYVYVKLSKSQATAINYGSAATAAGIIGAITGGIGGAVAAGVYTYIATLGAEGIAKCKKGVEMKFSYTGKARGVKCY</sequence>
<evidence type="ECO:0000256" key="1">
    <source>
        <dbReference type="SAM" id="SignalP"/>
    </source>
</evidence>
<feature type="chain" id="PRO_5011450120" description="Secreted protein" evidence="1">
    <location>
        <begin position="32"/>
        <end position="178"/>
    </location>
</feature>
<evidence type="ECO:0000313" key="2">
    <source>
        <dbReference type="EMBL" id="SDN21086.1"/>
    </source>
</evidence>
<organism evidence="2 3">
    <name type="scientific">Streptomyces wuyuanensis</name>
    <dbReference type="NCBI Taxonomy" id="1196353"/>
    <lineage>
        <taxon>Bacteria</taxon>
        <taxon>Bacillati</taxon>
        <taxon>Actinomycetota</taxon>
        <taxon>Actinomycetes</taxon>
        <taxon>Kitasatosporales</taxon>
        <taxon>Streptomycetaceae</taxon>
        <taxon>Streptomyces</taxon>
    </lineage>
</organism>
<keyword evidence="1" id="KW-0732">Signal</keyword>
<reference evidence="3" key="1">
    <citation type="submission" date="2016-10" db="EMBL/GenBank/DDBJ databases">
        <authorList>
            <person name="Varghese N."/>
            <person name="Submissions S."/>
        </authorList>
    </citation>
    <scope>NUCLEOTIDE SEQUENCE [LARGE SCALE GENOMIC DNA]</scope>
    <source>
        <strain evidence="3">CGMCC 4.7042</strain>
    </source>
</reference>
<dbReference type="GeneID" id="40832769"/>